<proteinExistence type="predicted"/>
<evidence type="ECO:0000313" key="1">
    <source>
        <dbReference type="EMBL" id="KAJ8623867.1"/>
    </source>
</evidence>
<name>A0ACC2KSV5_PERAE</name>
<sequence>MENHGDRPTDESEGENKPHAGDDEDKPRAVDKTVSTIASLSQLLPSNTVFAFQSLAPSFTNNGVCHASNKYLTISLIIVSAAICFFCSFTDTFKDKKTGRLYFGIATREGLYIFNKAPSEKVKIDSSTKKNLRLHRIDFIHSIVSFVVFLAFALTNANVVMCFFPNRGQNMNALILNLPLGFSTLASLIFFIFPTTRNGIGYGDTSKKTTGDKK</sequence>
<keyword evidence="2" id="KW-1185">Reference proteome</keyword>
<dbReference type="EMBL" id="CM056819">
    <property type="protein sequence ID" value="KAJ8623867.1"/>
    <property type="molecule type" value="Genomic_DNA"/>
</dbReference>
<reference evidence="1 2" key="1">
    <citation type="journal article" date="2022" name="Hortic Res">
        <title>A haplotype resolved chromosomal level avocado genome allows analysis of novel avocado genes.</title>
        <authorList>
            <person name="Nath O."/>
            <person name="Fletcher S.J."/>
            <person name="Hayward A."/>
            <person name="Shaw L.M."/>
            <person name="Masouleh A.K."/>
            <person name="Furtado A."/>
            <person name="Henry R.J."/>
            <person name="Mitter N."/>
        </authorList>
    </citation>
    <scope>NUCLEOTIDE SEQUENCE [LARGE SCALE GENOMIC DNA]</scope>
    <source>
        <strain evidence="2">cv. Hass</strain>
    </source>
</reference>
<comment type="caution">
    <text evidence="1">The sequence shown here is derived from an EMBL/GenBank/DDBJ whole genome shotgun (WGS) entry which is preliminary data.</text>
</comment>
<protein>
    <submittedName>
        <fullName evidence="1">Uncharacterized protein</fullName>
    </submittedName>
</protein>
<organism evidence="1 2">
    <name type="scientific">Persea americana</name>
    <name type="common">Avocado</name>
    <dbReference type="NCBI Taxonomy" id="3435"/>
    <lineage>
        <taxon>Eukaryota</taxon>
        <taxon>Viridiplantae</taxon>
        <taxon>Streptophyta</taxon>
        <taxon>Embryophyta</taxon>
        <taxon>Tracheophyta</taxon>
        <taxon>Spermatophyta</taxon>
        <taxon>Magnoliopsida</taxon>
        <taxon>Magnoliidae</taxon>
        <taxon>Laurales</taxon>
        <taxon>Lauraceae</taxon>
        <taxon>Persea</taxon>
    </lineage>
</organism>
<gene>
    <name evidence="1" type="ORF">MRB53_032397</name>
</gene>
<evidence type="ECO:0000313" key="2">
    <source>
        <dbReference type="Proteomes" id="UP001234297"/>
    </source>
</evidence>
<dbReference type="Proteomes" id="UP001234297">
    <property type="component" value="Chromosome 11"/>
</dbReference>
<accession>A0ACC2KSV5</accession>